<evidence type="ECO:0000313" key="3">
    <source>
        <dbReference type="Proteomes" id="UP000069526"/>
    </source>
</evidence>
<reference evidence="2 3" key="1">
    <citation type="submission" date="2016-02" db="EMBL/GenBank/DDBJ databases">
        <authorList>
            <consortium name="Pathogen Informatics"/>
        </authorList>
    </citation>
    <scope>NUCLEOTIDE SEQUENCE [LARGE SCALE GENOMIC DNA]</scope>
    <source>
        <strain evidence="2 3">SS1013</strain>
    </source>
</reference>
<organism evidence="2 3">
    <name type="scientific">Streptococcus suis</name>
    <dbReference type="NCBI Taxonomy" id="1307"/>
    <lineage>
        <taxon>Bacteria</taxon>
        <taxon>Bacillati</taxon>
        <taxon>Bacillota</taxon>
        <taxon>Bacilli</taxon>
        <taxon>Lactobacillales</taxon>
        <taxon>Streptococcaceae</taxon>
        <taxon>Streptococcus</taxon>
    </lineage>
</organism>
<dbReference type="PANTHER" id="PTHR37299:SF1">
    <property type="entry name" value="STAGE 0 SPORULATION PROTEIN A HOMOLOG"/>
    <property type="match status" value="1"/>
</dbReference>
<dbReference type="GO" id="GO:0000156">
    <property type="term" value="F:phosphorelay response regulator activity"/>
    <property type="evidence" value="ECO:0007669"/>
    <property type="project" value="InterPro"/>
</dbReference>
<name>A0A0Z8PEW8_STRSU</name>
<dbReference type="Proteomes" id="UP000069526">
    <property type="component" value="Unassembled WGS sequence"/>
</dbReference>
<dbReference type="AlphaFoldDB" id="A0A0Z8PEW8"/>
<dbReference type="Gene3D" id="2.40.50.1020">
    <property type="entry name" value="LytTr DNA-binding domain"/>
    <property type="match status" value="1"/>
</dbReference>
<dbReference type="InterPro" id="IPR007492">
    <property type="entry name" value="LytTR_DNA-bd_dom"/>
</dbReference>
<dbReference type="InterPro" id="IPR046947">
    <property type="entry name" value="LytR-like"/>
</dbReference>
<accession>A0A0Z8PEW8</accession>
<proteinExistence type="predicted"/>
<gene>
    <name evidence="2" type="ORF">ERS132539_01630</name>
</gene>
<feature type="domain" description="HTH LytTR-type" evidence="1">
    <location>
        <begin position="4"/>
        <end position="109"/>
    </location>
</feature>
<dbReference type="PANTHER" id="PTHR37299">
    <property type="entry name" value="TRANSCRIPTIONAL REGULATOR-RELATED"/>
    <property type="match status" value="1"/>
</dbReference>
<sequence>MNHLIVREHNSLFKIMFQDIFYISTDQENPRILNIITSDHVYRKYGSLKDIEIEAFLTFTRCHRKFLVNLEKVLSIDKQNRKLIFKNKNIRSIECSRRNFKKVEQIWDSI</sequence>
<dbReference type="EMBL" id="FIJK01000042">
    <property type="protein sequence ID" value="CYW44450.1"/>
    <property type="molecule type" value="Genomic_DNA"/>
</dbReference>
<protein>
    <submittedName>
        <fullName evidence="2">Regulatory protein</fullName>
    </submittedName>
</protein>
<evidence type="ECO:0000313" key="2">
    <source>
        <dbReference type="EMBL" id="CYW44450.1"/>
    </source>
</evidence>
<dbReference type="GO" id="GO:0003677">
    <property type="term" value="F:DNA binding"/>
    <property type="evidence" value="ECO:0007669"/>
    <property type="project" value="InterPro"/>
</dbReference>
<dbReference type="Pfam" id="PF04397">
    <property type="entry name" value="LytTR"/>
    <property type="match status" value="1"/>
</dbReference>
<evidence type="ECO:0000259" key="1">
    <source>
        <dbReference type="PROSITE" id="PS50930"/>
    </source>
</evidence>
<dbReference type="PROSITE" id="PS50930">
    <property type="entry name" value="HTH_LYTTR"/>
    <property type="match status" value="1"/>
</dbReference>
<dbReference type="SMART" id="SM00850">
    <property type="entry name" value="LytTR"/>
    <property type="match status" value="1"/>
</dbReference>